<dbReference type="GeneID" id="66163214"/>
<dbReference type="PROSITE" id="PS50005">
    <property type="entry name" value="TPR"/>
    <property type="match status" value="2"/>
</dbReference>
<evidence type="ECO:0000256" key="3">
    <source>
        <dbReference type="PROSITE-ProRule" id="PRU00339"/>
    </source>
</evidence>
<dbReference type="KEGG" id="csty:KN1_14970"/>
<sequence length="300" mass="34830">MEEVEELIKEGKITEALKLLKGLKDSPEKFYYICLAEFKRGKLREALTNCEKALKEKQEPRTLVLHAYILYTLGYEEGIEDYISKSLKEMDKALLQDRRLEDDVEFLTYKANALYELGKYGDALNVIDKAISLSKDMRLHKLRGDILFKMGKYEEAIGEYQSDLQNDENLYALGFTYYTIGDYGKALEFLDKALEINPENPYYYETKSQVLLSMGKTKEAFEEIKKALQIDPDNPYLVSTEIEILSSLDKGNAIKVLSEYLKDLEEFGDVLCEDLEEKRIEQDFKDELLQLCKTDRSNIR</sequence>
<keyword evidence="5" id="KW-1185">Reference proteome</keyword>
<dbReference type="InterPro" id="IPR011990">
    <property type="entry name" value="TPR-like_helical_dom_sf"/>
</dbReference>
<dbReference type="Pfam" id="PF00515">
    <property type="entry name" value="TPR_1"/>
    <property type="match status" value="1"/>
</dbReference>
<name>A0A8D5ZJB5_9CREN</name>
<keyword evidence="1" id="KW-0677">Repeat</keyword>
<dbReference type="Gene3D" id="1.25.40.10">
    <property type="entry name" value="Tetratricopeptide repeat domain"/>
    <property type="match status" value="3"/>
</dbReference>
<dbReference type="EMBL" id="AP024597">
    <property type="protein sequence ID" value="BCU70200.1"/>
    <property type="molecule type" value="Genomic_DNA"/>
</dbReference>
<dbReference type="PROSITE" id="PS50293">
    <property type="entry name" value="TPR_REGION"/>
    <property type="match status" value="1"/>
</dbReference>
<dbReference type="AlphaFoldDB" id="A0A8D5ZJB5"/>
<dbReference type="Pfam" id="PF12895">
    <property type="entry name" value="ANAPC3"/>
    <property type="match status" value="1"/>
</dbReference>
<dbReference type="SUPFAM" id="SSF48452">
    <property type="entry name" value="TPR-like"/>
    <property type="match status" value="2"/>
</dbReference>
<evidence type="ECO:0000313" key="5">
    <source>
        <dbReference type="Proteomes" id="UP000825123"/>
    </source>
</evidence>
<gene>
    <name evidence="4" type="ORF">KN1_14970</name>
</gene>
<organism evidence="4 5">
    <name type="scientific">Stygiolobus caldivivus</name>
    <dbReference type="NCBI Taxonomy" id="2824673"/>
    <lineage>
        <taxon>Archaea</taxon>
        <taxon>Thermoproteota</taxon>
        <taxon>Thermoprotei</taxon>
        <taxon>Sulfolobales</taxon>
        <taxon>Sulfolobaceae</taxon>
        <taxon>Stygiolobus</taxon>
    </lineage>
</organism>
<dbReference type="Pfam" id="PF13181">
    <property type="entry name" value="TPR_8"/>
    <property type="match status" value="1"/>
</dbReference>
<protein>
    <recommendedName>
        <fullName evidence="6">Tetratricopeptide repeat protein</fullName>
    </recommendedName>
</protein>
<dbReference type="PANTHER" id="PTHR44943">
    <property type="entry name" value="CELLULOSE SYNTHASE OPERON PROTEIN C"/>
    <property type="match status" value="1"/>
</dbReference>
<dbReference type="PANTHER" id="PTHR44943:SF8">
    <property type="entry name" value="TPR REPEAT-CONTAINING PROTEIN MJ0263"/>
    <property type="match status" value="1"/>
</dbReference>
<evidence type="ECO:0008006" key="6">
    <source>
        <dbReference type="Google" id="ProtNLM"/>
    </source>
</evidence>
<evidence type="ECO:0000256" key="1">
    <source>
        <dbReference type="ARBA" id="ARBA00022737"/>
    </source>
</evidence>
<dbReference type="SMART" id="SM00028">
    <property type="entry name" value="TPR"/>
    <property type="match status" value="5"/>
</dbReference>
<accession>A0A8D5ZJB5</accession>
<dbReference type="InterPro" id="IPR019734">
    <property type="entry name" value="TPR_rpt"/>
</dbReference>
<dbReference type="Proteomes" id="UP000825123">
    <property type="component" value="Chromosome"/>
</dbReference>
<dbReference type="InterPro" id="IPR051685">
    <property type="entry name" value="Ycf3/AcsC/BcsC/TPR_MFPF"/>
</dbReference>
<evidence type="ECO:0000256" key="2">
    <source>
        <dbReference type="ARBA" id="ARBA00022803"/>
    </source>
</evidence>
<reference evidence="4 5" key="1">
    <citation type="submission" date="2021-04" db="EMBL/GenBank/DDBJ databases">
        <title>Complete genome sequence of Stygiolobus sp. KN-1.</title>
        <authorList>
            <person name="Nakamura K."/>
            <person name="Sakai H."/>
            <person name="Kurosawa N."/>
        </authorList>
    </citation>
    <scope>NUCLEOTIDE SEQUENCE [LARGE SCALE GENOMIC DNA]</scope>
    <source>
        <strain evidence="4 5">KN-1</strain>
    </source>
</reference>
<proteinExistence type="predicted"/>
<evidence type="ECO:0000313" key="4">
    <source>
        <dbReference type="EMBL" id="BCU70200.1"/>
    </source>
</evidence>
<feature type="repeat" description="TPR" evidence="3">
    <location>
        <begin position="201"/>
        <end position="234"/>
    </location>
</feature>
<feature type="repeat" description="TPR" evidence="3">
    <location>
        <begin position="167"/>
        <end position="200"/>
    </location>
</feature>
<dbReference type="RefSeq" id="WP_221286659.1">
    <property type="nucleotide sequence ID" value="NZ_AP024597.1"/>
</dbReference>
<keyword evidence="2 3" id="KW-0802">TPR repeat</keyword>